<evidence type="ECO:0000256" key="1">
    <source>
        <dbReference type="SAM" id="MobiDB-lite"/>
    </source>
</evidence>
<dbReference type="Proteomes" id="UP000593915">
    <property type="component" value="Chromosome"/>
</dbReference>
<gene>
    <name evidence="2" type="ORF">IFE08_03715</name>
</gene>
<evidence type="ECO:0000313" key="3">
    <source>
        <dbReference type="Proteomes" id="UP000593915"/>
    </source>
</evidence>
<reference evidence="2 3" key="1">
    <citation type="submission" date="2020-09" db="EMBL/GenBank/DDBJ databases">
        <title>Characterization of Treponema spp. from bovine digital dermatitis in Korea.</title>
        <authorList>
            <person name="Espiritu H.M."/>
            <person name="Cho Y.I."/>
            <person name="Mamuad L."/>
        </authorList>
    </citation>
    <scope>NUCLEOTIDE SEQUENCE [LARGE SCALE GENOMIC DNA]</scope>
    <source>
        <strain evidence="2 3">KS1</strain>
    </source>
</reference>
<protein>
    <submittedName>
        <fullName evidence="2">Uncharacterized protein</fullName>
    </submittedName>
</protein>
<feature type="compositionally biased region" description="Basic and acidic residues" evidence="1">
    <location>
        <begin position="375"/>
        <end position="387"/>
    </location>
</feature>
<dbReference type="EMBL" id="CP061839">
    <property type="protein sequence ID" value="QOW61504.1"/>
    <property type="molecule type" value="Genomic_DNA"/>
</dbReference>
<accession>A0A7S7AX74</accession>
<sequence length="520" mass="60821">MVQITELEKQVLKQEYPQLSLSDDLDIERYFELRKTGFMNEALSLYNEKLKRKYPDEKMRVELMSCYRQKSPRFQELLTQNLITLAQKTIVQIKHIISFITEKISNLNPNDVYNVIQQCEHVVSAISNDRFAAISFTQKFSRYAAILNFKENAMKKSAELIRLYVTDTLSSVNEYKAEQEELALRKRQAAVYRPKPAFDFSKIIFTKEQTEAIIIPETIKSVEDKVIAYMLKYWPMYSNSAFENAVLLYSRKYKTNHFNIFQAVKIGRYRGWKDEEIIQAVLLNIVSGYYYSISGDLYLQRQWSKVKATLPQPGQKTIQNAETRKALPPPKENLQKALPPAKQKTVSADIDKDKKERKKAKEIKPKIKKVKTQKKISENKKTEKKLQENKTVPKTPKLFVFKKREKPILPAQPELKPAGSIAEIIQLMTGSSYKLHKGMFFENIRTSIRKELDKQTVQTVSVFKSEYVDAENLIYDFFEENYDNPFQNWEASEQHKGIEKLGFILPSIEPIIKDWIREKL</sequence>
<feature type="compositionally biased region" description="Polar residues" evidence="1">
    <location>
        <begin position="312"/>
        <end position="321"/>
    </location>
</feature>
<organism evidence="2 3">
    <name type="scientific">Treponema pedis</name>
    <dbReference type="NCBI Taxonomy" id="409322"/>
    <lineage>
        <taxon>Bacteria</taxon>
        <taxon>Pseudomonadati</taxon>
        <taxon>Spirochaetota</taxon>
        <taxon>Spirochaetia</taxon>
        <taxon>Spirochaetales</taxon>
        <taxon>Treponemataceae</taxon>
        <taxon>Treponema</taxon>
    </lineage>
</organism>
<evidence type="ECO:0000313" key="2">
    <source>
        <dbReference type="EMBL" id="QOW61504.1"/>
    </source>
</evidence>
<dbReference type="RefSeq" id="WP_194077001.1">
    <property type="nucleotide sequence ID" value="NZ_CP061839.1"/>
</dbReference>
<dbReference type="AlphaFoldDB" id="A0A7S7AX74"/>
<feature type="region of interest" description="Disordered" evidence="1">
    <location>
        <begin position="310"/>
        <end position="387"/>
    </location>
</feature>
<proteinExistence type="predicted"/>
<feature type="compositionally biased region" description="Basic residues" evidence="1">
    <location>
        <begin position="355"/>
        <end position="374"/>
    </location>
</feature>
<name>A0A7S7AX74_9SPIR</name>